<dbReference type="EMBL" id="CP036287">
    <property type="protein sequence ID" value="QDU65603.1"/>
    <property type="molecule type" value="Genomic_DNA"/>
</dbReference>
<feature type="signal peptide" evidence="1">
    <location>
        <begin position="1"/>
        <end position="25"/>
    </location>
</feature>
<evidence type="ECO:0000313" key="3">
    <source>
        <dbReference type="Proteomes" id="UP000316921"/>
    </source>
</evidence>
<gene>
    <name evidence="2" type="ORF">Pla133_06680</name>
</gene>
<feature type="chain" id="PRO_5022148403" evidence="1">
    <location>
        <begin position="26"/>
        <end position="549"/>
    </location>
</feature>
<dbReference type="KEGG" id="pbap:Pla133_06680"/>
<keyword evidence="1" id="KW-0732">Signal</keyword>
<keyword evidence="3" id="KW-1185">Reference proteome</keyword>
<evidence type="ECO:0000313" key="2">
    <source>
        <dbReference type="EMBL" id="QDU65603.1"/>
    </source>
</evidence>
<reference evidence="2 3" key="1">
    <citation type="submission" date="2019-02" db="EMBL/GenBank/DDBJ databases">
        <title>Deep-cultivation of Planctomycetes and their phenomic and genomic characterization uncovers novel biology.</title>
        <authorList>
            <person name="Wiegand S."/>
            <person name="Jogler M."/>
            <person name="Boedeker C."/>
            <person name="Pinto D."/>
            <person name="Vollmers J."/>
            <person name="Rivas-Marin E."/>
            <person name="Kohn T."/>
            <person name="Peeters S.H."/>
            <person name="Heuer A."/>
            <person name="Rast P."/>
            <person name="Oberbeckmann S."/>
            <person name="Bunk B."/>
            <person name="Jeske O."/>
            <person name="Meyerdierks A."/>
            <person name="Storesund J.E."/>
            <person name="Kallscheuer N."/>
            <person name="Luecker S."/>
            <person name="Lage O.M."/>
            <person name="Pohl T."/>
            <person name="Merkel B.J."/>
            <person name="Hornburger P."/>
            <person name="Mueller R.-W."/>
            <person name="Bruemmer F."/>
            <person name="Labrenz M."/>
            <person name="Spormann A.M."/>
            <person name="Op den Camp H."/>
            <person name="Overmann J."/>
            <person name="Amann R."/>
            <person name="Jetten M.S.M."/>
            <person name="Mascher T."/>
            <person name="Medema M.H."/>
            <person name="Devos D.P."/>
            <person name="Kaster A.-K."/>
            <person name="Ovreas L."/>
            <person name="Rohde M."/>
            <person name="Galperin M.Y."/>
            <person name="Jogler C."/>
        </authorList>
    </citation>
    <scope>NUCLEOTIDE SEQUENCE [LARGE SCALE GENOMIC DNA]</scope>
    <source>
        <strain evidence="2 3">Pla133</strain>
    </source>
</reference>
<evidence type="ECO:0000256" key="1">
    <source>
        <dbReference type="SAM" id="SignalP"/>
    </source>
</evidence>
<protein>
    <submittedName>
        <fullName evidence="2">Uncharacterized protein</fullName>
    </submittedName>
</protein>
<sequence length="549" mass="55632" precursor="true">MLSPRPRPRPAALIATALLASVATAQGTIGVAPLTVEGDVLAGVGPLFILWDNLEANDGGEWLVEWETTGAALEDQYLLRGGASYLREGQPLPGAPGLFTLEFGQVSINDQGDLAIALEVGGLAPPLDTGAFVDLGAGLVPLFLEGEPAVGFAPGSTWNRIVDLTINDARQVMVTGWVAPPALAAEQVIALYDLDAGGAIVGASVAATTQAPGIAGLDLEPDASAFNDLGQVLFKSLPVAAGPPATVFLNGNPIAVSGNPSPVPGRNWSGFAAGTVDLNNSGSWVLSGLLDGDSSTNRLIAVDGQKFVQSGDPVPIAGLGAQDLTGFGSAPVRIDDQGHVLWFGAWGGPAPGGALFLDDQVLIREGQTTVAGSVIASIRQGTHTLALSDDGLTILAAVELTSGLSAVVRVDRGGEVVVLITCAPNGGSLEVTSGEPLIGHSIDFKLDQCPFPFGIASIAVAPGLWPSPGPCGLFLPGTGEVAIDFLSPATLFLPMPLHLGAPSLGSFPVTAEPGLVGVPLFVQGLFIDATLTGPNYGALTNALQITFGG</sequence>
<accession>A0A518BFB9</accession>
<dbReference type="AlphaFoldDB" id="A0A518BFB9"/>
<dbReference type="RefSeq" id="WP_145062380.1">
    <property type="nucleotide sequence ID" value="NZ_CP036287.1"/>
</dbReference>
<name>A0A518BFB9_9BACT</name>
<organism evidence="2 3">
    <name type="scientific">Engelhardtia mirabilis</name>
    <dbReference type="NCBI Taxonomy" id="2528011"/>
    <lineage>
        <taxon>Bacteria</taxon>
        <taxon>Pseudomonadati</taxon>
        <taxon>Planctomycetota</taxon>
        <taxon>Planctomycetia</taxon>
        <taxon>Planctomycetia incertae sedis</taxon>
        <taxon>Engelhardtia</taxon>
    </lineage>
</organism>
<proteinExistence type="predicted"/>
<dbReference type="Proteomes" id="UP000316921">
    <property type="component" value="Chromosome"/>
</dbReference>